<feature type="compositionally biased region" description="Acidic residues" evidence="1">
    <location>
        <begin position="26"/>
        <end position="36"/>
    </location>
</feature>
<evidence type="ECO:0000256" key="1">
    <source>
        <dbReference type="SAM" id="MobiDB-lite"/>
    </source>
</evidence>
<sequence>MSSPHRSFSSNRRATATSCFPRARGDDDDGDDDDNDRESRGARRRLRLLQCGRRAQGAERSQKCQPVNSARRHYASQCLLCPERLDRKILLT</sequence>
<evidence type="ECO:0000313" key="3">
    <source>
        <dbReference type="Proteomes" id="UP001162060"/>
    </source>
</evidence>
<comment type="caution">
    <text evidence="2">The sequence shown here is derived from an EMBL/GenBank/DDBJ whole genome shotgun (WGS) entry which is preliminary data.</text>
</comment>
<feature type="region of interest" description="Disordered" evidence="1">
    <location>
        <begin position="1"/>
        <end position="48"/>
    </location>
</feature>
<feature type="compositionally biased region" description="Polar residues" evidence="1">
    <location>
        <begin position="1"/>
        <end position="18"/>
    </location>
</feature>
<reference evidence="2" key="1">
    <citation type="submission" date="2024-01" db="EMBL/GenBank/DDBJ databases">
        <authorList>
            <person name="Webb A."/>
        </authorList>
    </citation>
    <scope>NUCLEOTIDE SEQUENCE</scope>
    <source>
        <strain evidence="2">Pm1</strain>
    </source>
</reference>
<dbReference type="AlphaFoldDB" id="A0AAV1V5V2"/>
<protein>
    <submittedName>
        <fullName evidence="2">Uncharacterized protein</fullName>
    </submittedName>
</protein>
<gene>
    <name evidence="2" type="ORF">PM001_LOCUS27335</name>
</gene>
<name>A0AAV1V5V2_9STRA</name>
<evidence type="ECO:0000313" key="2">
    <source>
        <dbReference type="EMBL" id="CAK7942185.1"/>
    </source>
</evidence>
<dbReference type="Proteomes" id="UP001162060">
    <property type="component" value="Unassembled WGS sequence"/>
</dbReference>
<organism evidence="2 3">
    <name type="scientific">Peronospora matthiolae</name>
    <dbReference type="NCBI Taxonomy" id="2874970"/>
    <lineage>
        <taxon>Eukaryota</taxon>
        <taxon>Sar</taxon>
        <taxon>Stramenopiles</taxon>
        <taxon>Oomycota</taxon>
        <taxon>Peronosporomycetes</taxon>
        <taxon>Peronosporales</taxon>
        <taxon>Peronosporaceae</taxon>
        <taxon>Peronospora</taxon>
    </lineage>
</organism>
<dbReference type="EMBL" id="CAKLBY020000267">
    <property type="protein sequence ID" value="CAK7942185.1"/>
    <property type="molecule type" value="Genomic_DNA"/>
</dbReference>
<accession>A0AAV1V5V2</accession>
<proteinExistence type="predicted"/>